<dbReference type="GeneTree" id="ENSGT00910000144159"/>
<evidence type="ECO:0000313" key="2">
    <source>
        <dbReference type="Ensembl" id="ENSLACP00000012629.1"/>
    </source>
</evidence>
<dbReference type="PANTHER" id="PTHR12509">
    <property type="entry name" value="SPERMATOGENESIS-ASSOCIATED 4-RELATED"/>
    <property type="match status" value="1"/>
</dbReference>
<evidence type="ECO:0000259" key="1">
    <source>
        <dbReference type="Pfam" id="PF06294"/>
    </source>
</evidence>
<dbReference type="Proteomes" id="UP000008672">
    <property type="component" value="Unassembled WGS sequence"/>
</dbReference>
<dbReference type="Pfam" id="PF06294">
    <property type="entry name" value="CH_2"/>
    <property type="match status" value="1"/>
</dbReference>
<dbReference type="InParanoid" id="H3ASK8"/>
<dbReference type="Gene3D" id="1.10.418.10">
    <property type="entry name" value="Calponin-like domain"/>
    <property type="match status" value="1"/>
</dbReference>
<keyword evidence="3" id="KW-1185">Reference proteome</keyword>
<dbReference type="EMBL" id="AFYH01173956">
    <property type="status" value="NOT_ANNOTATED_CDS"/>
    <property type="molecule type" value="Genomic_DNA"/>
</dbReference>
<dbReference type="PANTHER" id="PTHR12509:SF8">
    <property type="entry name" value="SPERMATOGENESIS-ASSOCIATED PROTEIN 4"/>
    <property type="match status" value="1"/>
</dbReference>
<dbReference type="Bgee" id="ENSLACG00000011126">
    <property type="expression patterns" value="Expressed in chordate pharynx and 1 other cell type or tissue"/>
</dbReference>
<dbReference type="EMBL" id="AFYH01173954">
    <property type="status" value="NOT_ANNOTATED_CDS"/>
    <property type="molecule type" value="Genomic_DNA"/>
</dbReference>
<name>H3ASK8_LATCH</name>
<dbReference type="InterPro" id="IPR036872">
    <property type="entry name" value="CH_dom_sf"/>
</dbReference>
<sequence length="267" mass="30981">MFYAQSPKKAGLPREILKWMQSLDLTFSPRHMERPRLQEDYMVCQIFSWWLIYHAELTICVFSRGSVLPFSNLYILSIFKFIATKSLKLPKEAIYGTMHCKPGAAEILVECIYSLLTNRQIKMLQDEEVDFTDRSYQEKLPMVVRATASKSVKNNIKATEIMADNDFLRNQKKAEAIISRHLRQRQQERLEEPKRFDIKPTLGELAVRFPTPSHLSQRLGEDRTMPEQKTETKLCVPPATSAICRKSGVPFREIQVKQTDRKSILSP</sequence>
<proteinExistence type="predicted"/>
<reference evidence="2" key="3">
    <citation type="submission" date="2025-09" db="UniProtKB">
        <authorList>
            <consortium name="Ensembl"/>
        </authorList>
    </citation>
    <scope>IDENTIFICATION</scope>
</reference>
<dbReference type="EMBL" id="AFYH01173955">
    <property type="status" value="NOT_ANNOTATED_CDS"/>
    <property type="molecule type" value="Genomic_DNA"/>
</dbReference>
<dbReference type="HOGENOM" id="CLU_077979_0_0_1"/>
<organism evidence="2 3">
    <name type="scientific">Latimeria chalumnae</name>
    <name type="common">Coelacanth</name>
    <dbReference type="NCBI Taxonomy" id="7897"/>
    <lineage>
        <taxon>Eukaryota</taxon>
        <taxon>Metazoa</taxon>
        <taxon>Chordata</taxon>
        <taxon>Craniata</taxon>
        <taxon>Vertebrata</taxon>
        <taxon>Euteleostomi</taxon>
        <taxon>Coelacanthiformes</taxon>
        <taxon>Coelacanthidae</taxon>
        <taxon>Latimeria</taxon>
    </lineage>
</organism>
<dbReference type="GO" id="GO:0005930">
    <property type="term" value="C:axoneme"/>
    <property type="evidence" value="ECO:0007669"/>
    <property type="project" value="TreeGrafter"/>
</dbReference>
<reference evidence="2" key="2">
    <citation type="submission" date="2025-08" db="UniProtKB">
        <authorList>
            <consortium name="Ensembl"/>
        </authorList>
    </citation>
    <scope>IDENTIFICATION</scope>
</reference>
<protein>
    <submittedName>
        <fullName evidence="2">Spermatosis associated 4</fullName>
    </submittedName>
</protein>
<reference evidence="3" key="1">
    <citation type="submission" date="2011-08" db="EMBL/GenBank/DDBJ databases">
        <title>The draft genome of Latimeria chalumnae.</title>
        <authorList>
            <person name="Di Palma F."/>
            <person name="Alfoldi J."/>
            <person name="Johnson J."/>
            <person name="Berlin A."/>
            <person name="Gnerre S."/>
            <person name="Jaffe D."/>
            <person name="MacCallum I."/>
            <person name="Young S."/>
            <person name="Walker B.J."/>
            <person name="Lander E."/>
            <person name="Lindblad-Toh K."/>
        </authorList>
    </citation>
    <scope>NUCLEOTIDE SEQUENCE [LARGE SCALE GENOMIC DNA]</scope>
    <source>
        <strain evidence="3">Wild caught</strain>
    </source>
</reference>
<dbReference type="FunCoup" id="H3ASK8">
    <property type="interactions" value="8"/>
</dbReference>
<dbReference type="eggNOG" id="ENOG502QU8V">
    <property type="taxonomic scope" value="Eukaryota"/>
</dbReference>
<dbReference type="InterPro" id="IPR052111">
    <property type="entry name" value="Spermatogenesis_Ciliary_MAP"/>
</dbReference>
<feature type="domain" description="CH-like" evidence="1">
    <location>
        <begin position="16"/>
        <end position="113"/>
    </location>
</feature>
<evidence type="ECO:0000313" key="3">
    <source>
        <dbReference type="Proteomes" id="UP000008672"/>
    </source>
</evidence>
<dbReference type="InterPro" id="IPR010441">
    <property type="entry name" value="CH_2"/>
</dbReference>
<dbReference type="EMBL" id="AFYH01173957">
    <property type="status" value="NOT_ANNOTATED_CDS"/>
    <property type="molecule type" value="Genomic_DNA"/>
</dbReference>
<dbReference type="GO" id="GO:0051493">
    <property type="term" value="P:regulation of cytoskeleton organization"/>
    <property type="evidence" value="ECO:0007669"/>
    <property type="project" value="TreeGrafter"/>
</dbReference>
<dbReference type="GO" id="GO:0008017">
    <property type="term" value="F:microtubule binding"/>
    <property type="evidence" value="ECO:0007669"/>
    <property type="project" value="TreeGrafter"/>
</dbReference>
<dbReference type="STRING" id="7897.ENSLACP00000012629"/>
<accession>H3ASK8</accession>
<dbReference type="AlphaFoldDB" id="H3ASK8"/>
<gene>
    <name evidence="2" type="primary">SPATA4</name>
</gene>
<dbReference type="OMA" id="CIYYPWD"/>
<dbReference type="Ensembl" id="ENSLACT00000012723.1">
    <property type="protein sequence ID" value="ENSLACP00000012629.1"/>
    <property type="gene ID" value="ENSLACG00000011126.1"/>
</dbReference>